<proteinExistence type="predicted"/>
<sequence length="70" mass="7928">MNPTESPFVELLERLPEEERAILSLVYLQKRSLAEIAELLKVPERSVHAVLERGRARISTLISQAGESTR</sequence>
<evidence type="ECO:0000313" key="2">
    <source>
        <dbReference type="EMBL" id="NBR94040.1"/>
    </source>
</evidence>
<dbReference type="GO" id="GO:0006352">
    <property type="term" value="P:DNA-templated transcription initiation"/>
    <property type="evidence" value="ECO:0007669"/>
    <property type="project" value="InterPro"/>
</dbReference>
<evidence type="ECO:0000259" key="1">
    <source>
        <dbReference type="Pfam" id="PF08281"/>
    </source>
</evidence>
<dbReference type="InterPro" id="IPR013324">
    <property type="entry name" value="RNA_pol_sigma_r3/r4-like"/>
</dbReference>
<dbReference type="InterPro" id="IPR036388">
    <property type="entry name" value="WH-like_DNA-bd_sf"/>
</dbReference>
<protein>
    <submittedName>
        <fullName evidence="2">Sigma-70 family RNA polymerase sigma factor</fullName>
    </submittedName>
</protein>
<dbReference type="EMBL" id="RFXN01000049">
    <property type="protein sequence ID" value="NBR94040.1"/>
    <property type="molecule type" value="Genomic_DNA"/>
</dbReference>
<dbReference type="InterPro" id="IPR013249">
    <property type="entry name" value="RNA_pol_sigma70_r4_t2"/>
</dbReference>
<gene>
    <name evidence="2" type="ORF">EBT44_04295</name>
</gene>
<dbReference type="SUPFAM" id="SSF88659">
    <property type="entry name" value="Sigma3 and sigma4 domains of RNA polymerase sigma factors"/>
    <property type="match status" value="1"/>
</dbReference>
<dbReference type="Pfam" id="PF08281">
    <property type="entry name" value="Sigma70_r4_2"/>
    <property type="match status" value="1"/>
</dbReference>
<dbReference type="Gene3D" id="1.10.10.10">
    <property type="entry name" value="Winged helix-like DNA-binding domain superfamily/Winged helix DNA-binding domain"/>
    <property type="match status" value="1"/>
</dbReference>
<evidence type="ECO:0000313" key="3">
    <source>
        <dbReference type="Proteomes" id="UP000740727"/>
    </source>
</evidence>
<dbReference type="GO" id="GO:0016987">
    <property type="term" value="F:sigma factor activity"/>
    <property type="evidence" value="ECO:0007669"/>
    <property type="project" value="InterPro"/>
</dbReference>
<reference evidence="2" key="1">
    <citation type="submission" date="2018-10" db="EMBL/GenBank/DDBJ databases">
        <title>Iterative Subtractive Binning of Freshwater Chronoseries Metagenomes Recovers Nearly Complete Genomes from over Four Hundred Novel Species.</title>
        <authorList>
            <person name="Rodriguez-R L.M."/>
            <person name="Tsementzi D."/>
            <person name="Luo C."/>
            <person name="Konstantinidis K.T."/>
        </authorList>
    </citation>
    <scope>NUCLEOTIDE SEQUENCE</scope>
    <source>
        <strain evidence="2">WB5_2A_028</strain>
    </source>
</reference>
<comment type="caution">
    <text evidence="2">The sequence shown here is derived from an EMBL/GenBank/DDBJ whole genome shotgun (WGS) entry which is preliminary data.</text>
</comment>
<dbReference type="Proteomes" id="UP000740727">
    <property type="component" value="Unassembled WGS sequence"/>
</dbReference>
<dbReference type="GO" id="GO:0003677">
    <property type="term" value="F:DNA binding"/>
    <property type="evidence" value="ECO:0007669"/>
    <property type="project" value="InterPro"/>
</dbReference>
<organism evidence="2 3">
    <name type="scientific">Candidatus Fonsibacter lacus</name>
    <dbReference type="NCBI Taxonomy" id="2576439"/>
    <lineage>
        <taxon>Bacteria</taxon>
        <taxon>Pseudomonadati</taxon>
        <taxon>Pseudomonadota</taxon>
        <taxon>Alphaproteobacteria</taxon>
        <taxon>Candidatus Pelagibacterales</taxon>
        <taxon>Candidatus Pelagibacterales incertae sedis</taxon>
        <taxon>Candidatus Fonsibacter</taxon>
    </lineage>
</organism>
<name>A0A965GED8_9PROT</name>
<dbReference type="AlphaFoldDB" id="A0A965GED8"/>
<accession>A0A965GED8</accession>
<feature type="domain" description="RNA polymerase sigma factor 70 region 4 type 2" evidence="1">
    <location>
        <begin position="9"/>
        <end position="58"/>
    </location>
</feature>